<accession>A0A1G4Z492</accession>
<keyword evidence="2" id="KW-1185">Reference proteome</keyword>
<dbReference type="EMBL" id="FMUH01000009">
    <property type="protein sequence ID" value="SCX60514.1"/>
    <property type="molecule type" value="Genomic_DNA"/>
</dbReference>
<gene>
    <name evidence="1" type="ORF">SAMN03159343_4110</name>
</gene>
<evidence type="ECO:0000313" key="2">
    <source>
        <dbReference type="Proteomes" id="UP000198981"/>
    </source>
</evidence>
<dbReference type="Proteomes" id="UP000198981">
    <property type="component" value="Unassembled WGS sequence"/>
</dbReference>
<proteinExistence type="predicted"/>
<protein>
    <submittedName>
        <fullName evidence="1">Uncharacterized protein</fullName>
    </submittedName>
</protein>
<sequence>MSTTTKDVSPAAAGGQQFVSATVHLAGAVEFETAHASWTGIGHVMARMGGVLLYFLDRAAIAGFAIAAGEAGALGAQTFGDQQVRPLPALARVGDGQDASIVLRLHGAQDIGRPHAATTTSSQDGGAFVAVRVGGLTLVLRDQLALAALEQVAATAARAADVLWPDEDADLQLPVQPSRAPRR</sequence>
<dbReference type="RefSeq" id="WP_092807887.1">
    <property type="nucleotide sequence ID" value="NZ_FMUH01000009.1"/>
</dbReference>
<dbReference type="OrthoDB" id="9945741at2"/>
<reference evidence="2" key="1">
    <citation type="submission" date="2016-10" db="EMBL/GenBank/DDBJ databases">
        <authorList>
            <person name="Varghese N."/>
            <person name="Submissions S."/>
        </authorList>
    </citation>
    <scope>NUCLEOTIDE SEQUENCE [LARGE SCALE GENOMIC DNA]</scope>
    <source>
        <strain evidence="2">DSM 45722</strain>
    </source>
</reference>
<organism evidence="1 2">
    <name type="scientific">Klenkia marina</name>
    <dbReference type="NCBI Taxonomy" id="1960309"/>
    <lineage>
        <taxon>Bacteria</taxon>
        <taxon>Bacillati</taxon>
        <taxon>Actinomycetota</taxon>
        <taxon>Actinomycetes</taxon>
        <taxon>Geodermatophilales</taxon>
        <taxon>Geodermatophilaceae</taxon>
        <taxon>Klenkia</taxon>
    </lineage>
</organism>
<name>A0A1G4Z492_9ACTN</name>
<evidence type="ECO:0000313" key="1">
    <source>
        <dbReference type="EMBL" id="SCX60514.1"/>
    </source>
</evidence>
<dbReference type="AlphaFoldDB" id="A0A1G4Z492"/>